<dbReference type="EMBL" id="PFBC01000022">
    <property type="protein sequence ID" value="PIR88027.1"/>
    <property type="molecule type" value="Genomic_DNA"/>
</dbReference>
<evidence type="ECO:0000313" key="2">
    <source>
        <dbReference type="EMBL" id="PIR88027.1"/>
    </source>
</evidence>
<gene>
    <name evidence="2" type="ORF">COU10_01385</name>
</gene>
<accession>A0A2H0UNM8</accession>
<comment type="caution">
    <text evidence="2">The sequence shown here is derived from an EMBL/GenBank/DDBJ whole genome shotgun (WGS) entry which is preliminary data.</text>
</comment>
<evidence type="ECO:0000256" key="1">
    <source>
        <dbReference type="SAM" id="MobiDB-lite"/>
    </source>
</evidence>
<dbReference type="AlphaFoldDB" id="A0A2H0UNM8"/>
<protein>
    <submittedName>
        <fullName evidence="2">Uncharacterized protein</fullName>
    </submittedName>
</protein>
<name>A0A2H0UNM8_9BACT</name>
<reference evidence="3" key="1">
    <citation type="submission" date="2017-09" db="EMBL/GenBank/DDBJ databases">
        <title>Depth-based differentiation of microbial function through sediment-hosted aquifers and enrichment of novel symbionts in the deep terrestrial subsurface.</title>
        <authorList>
            <person name="Probst A.J."/>
            <person name="Ladd B."/>
            <person name="Jarett J.K."/>
            <person name="Geller-Mcgrath D.E."/>
            <person name="Sieber C.M.K."/>
            <person name="Emerson J.B."/>
            <person name="Anantharaman K."/>
            <person name="Thomas B.C."/>
            <person name="Malmstrom R."/>
            <person name="Stieglmeier M."/>
            <person name="Klingl A."/>
            <person name="Woyke T."/>
            <person name="Ryan C.M."/>
            <person name="Banfield J.F."/>
        </authorList>
    </citation>
    <scope>NUCLEOTIDE SEQUENCE [LARGE SCALE GENOMIC DNA]</scope>
</reference>
<evidence type="ECO:0000313" key="3">
    <source>
        <dbReference type="Proteomes" id="UP000230903"/>
    </source>
</evidence>
<organism evidence="2 3">
    <name type="scientific">Candidatus Harrisonbacteria bacterium CG10_big_fil_rev_8_21_14_0_10_45_28</name>
    <dbReference type="NCBI Taxonomy" id="1974586"/>
    <lineage>
        <taxon>Bacteria</taxon>
        <taxon>Candidatus Harrisoniibacteriota</taxon>
    </lineage>
</organism>
<feature type="region of interest" description="Disordered" evidence="1">
    <location>
        <begin position="34"/>
        <end position="63"/>
    </location>
</feature>
<sequence>LTYRPDGVKNSGFKEKFKFLASDVFFKSEQNHAADNRHYADNGESSFKTGELGAGGTDCGGPD</sequence>
<feature type="compositionally biased region" description="Gly residues" evidence="1">
    <location>
        <begin position="52"/>
        <end position="63"/>
    </location>
</feature>
<dbReference type="Proteomes" id="UP000230903">
    <property type="component" value="Unassembled WGS sequence"/>
</dbReference>
<feature type="non-terminal residue" evidence="2">
    <location>
        <position position="1"/>
    </location>
</feature>
<proteinExistence type="predicted"/>